<dbReference type="InterPro" id="IPR050199">
    <property type="entry name" value="IgHV"/>
</dbReference>
<keyword evidence="2" id="KW-1064">Adaptive immunity</keyword>
<dbReference type="InterPro" id="IPR013783">
    <property type="entry name" value="Ig-like_fold"/>
</dbReference>
<dbReference type="AlphaFoldDB" id="A0A8C5SIB8"/>
<keyword evidence="1" id="KW-0391">Immunity</keyword>
<evidence type="ECO:0000256" key="3">
    <source>
        <dbReference type="ARBA" id="ARBA00043265"/>
    </source>
</evidence>
<organism evidence="5 6">
    <name type="scientific">Laticauda laticaudata</name>
    <name type="common">Blue-ringed sea krait</name>
    <name type="synonym">Blue-lipped sea krait</name>
    <dbReference type="NCBI Taxonomy" id="8630"/>
    <lineage>
        <taxon>Eukaryota</taxon>
        <taxon>Metazoa</taxon>
        <taxon>Chordata</taxon>
        <taxon>Craniata</taxon>
        <taxon>Vertebrata</taxon>
        <taxon>Euteleostomi</taxon>
        <taxon>Lepidosauria</taxon>
        <taxon>Squamata</taxon>
        <taxon>Bifurcata</taxon>
        <taxon>Unidentata</taxon>
        <taxon>Episquamata</taxon>
        <taxon>Toxicofera</taxon>
        <taxon>Serpentes</taxon>
        <taxon>Colubroidea</taxon>
        <taxon>Elapidae</taxon>
        <taxon>Laticaudinae</taxon>
        <taxon>Laticauda</taxon>
    </lineage>
</organism>
<feature type="domain" description="Ig-like" evidence="4">
    <location>
        <begin position="4"/>
        <end position="105"/>
    </location>
</feature>
<keyword evidence="3" id="KW-1280">Immunoglobulin</keyword>
<protein>
    <recommendedName>
        <fullName evidence="4">Ig-like domain-containing protein</fullName>
    </recommendedName>
</protein>
<dbReference type="InterPro" id="IPR036179">
    <property type="entry name" value="Ig-like_dom_sf"/>
</dbReference>
<accession>A0A8C5SIB8</accession>
<dbReference type="GO" id="GO:0005576">
    <property type="term" value="C:extracellular region"/>
    <property type="evidence" value="ECO:0007669"/>
    <property type="project" value="UniProtKB-ARBA"/>
</dbReference>
<dbReference type="FunFam" id="2.60.40.10:FF:002794">
    <property type="entry name" value="Uncharacterized protein"/>
    <property type="match status" value="1"/>
</dbReference>
<evidence type="ECO:0000259" key="4">
    <source>
        <dbReference type="PROSITE" id="PS50835"/>
    </source>
</evidence>
<dbReference type="Proteomes" id="UP000694406">
    <property type="component" value="Unplaced"/>
</dbReference>
<dbReference type="GeneTree" id="ENSGT00940000163847"/>
<reference evidence="5" key="1">
    <citation type="submission" date="2025-08" db="UniProtKB">
        <authorList>
            <consortium name="Ensembl"/>
        </authorList>
    </citation>
    <scope>IDENTIFICATION</scope>
</reference>
<dbReference type="Ensembl" id="ENSLLTT00000017611.1">
    <property type="protein sequence ID" value="ENSLLTP00000016972.1"/>
    <property type="gene ID" value="ENSLLTG00000012928.1"/>
</dbReference>
<dbReference type="InterPro" id="IPR007110">
    <property type="entry name" value="Ig-like_dom"/>
</dbReference>
<dbReference type="PROSITE" id="PS50835">
    <property type="entry name" value="IG_LIKE"/>
    <property type="match status" value="1"/>
</dbReference>
<reference evidence="5" key="2">
    <citation type="submission" date="2025-09" db="UniProtKB">
        <authorList>
            <consortium name="Ensembl"/>
        </authorList>
    </citation>
    <scope>IDENTIFICATION</scope>
</reference>
<dbReference type="SUPFAM" id="SSF48726">
    <property type="entry name" value="Immunoglobulin"/>
    <property type="match status" value="1"/>
</dbReference>
<dbReference type="Gene3D" id="2.60.40.10">
    <property type="entry name" value="Immunoglobulins"/>
    <property type="match status" value="1"/>
</dbReference>
<dbReference type="PANTHER" id="PTHR23266">
    <property type="entry name" value="IMMUNOGLOBULIN HEAVY CHAIN"/>
    <property type="match status" value="1"/>
</dbReference>
<evidence type="ECO:0000313" key="5">
    <source>
        <dbReference type="Ensembl" id="ENSLLTP00000016972.1"/>
    </source>
</evidence>
<dbReference type="SMART" id="SM00406">
    <property type="entry name" value="IGv"/>
    <property type="match status" value="1"/>
</dbReference>
<dbReference type="InterPro" id="IPR013106">
    <property type="entry name" value="Ig_V-set"/>
</dbReference>
<dbReference type="GO" id="GO:0002250">
    <property type="term" value="P:adaptive immune response"/>
    <property type="evidence" value="ECO:0007669"/>
    <property type="project" value="UniProtKB-KW"/>
</dbReference>
<keyword evidence="6" id="KW-1185">Reference proteome</keyword>
<dbReference type="Pfam" id="PF07686">
    <property type="entry name" value="V-set"/>
    <property type="match status" value="1"/>
</dbReference>
<dbReference type="GO" id="GO:0019814">
    <property type="term" value="C:immunoglobulin complex"/>
    <property type="evidence" value="ECO:0007669"/>
    <property type="project" value="UniProtKB-KW"/>
</dbReference>
<evidence type="ECO:0000313" key="6">
    <source>
        <dbReference type="Proteomes" id="UP000694406"/>
    </source>
</evidence>
<evidence type="ECO:0000256" key="1">
    <source>
        <dbReference type="ARBA" id="ARBA00022859"/>
    </source>
</evidence>
<evidence type="ECO:0000256" key="2">
    <source>
        <dbReference type="ARBA" id="ARBA00023130"/>
    </source>
</evidence>
<proteinExistence type="predicted"/>
<sequence length="105" mass="11915">GGLSQIVLTQSDPVLKKPGESHKLTCAVTGFNVNSYYMDWIRQKPGQGLEWLVHYYTSSSNYYSPTIQGRFIASKDSSNFYLQMNNLKADDTAIYYCARDTVNRS</sequence>
<name>A0A8C5SIB8_LATLA</name>